<proteinExistence type="predicted"/>
<sequence>MGYPCRSLTGYSAGTRMVSEDLRPVLILSVQIMRIKRLLLLLAKILEAAIIRQTICKNKNEIDSGSLSVNFVQVSIDGKSLEKVTKIPLRSSKEISDDNRILDQPVTNVVFELLIRIEIVWSTRNTADRLCLSGLEVRKIGLLQELLAIVFRLVSLFYAPDKDTVT</sequence>
<gene>
    <name evidence="1" type="ORF">GSOID_T00012487001</name>
</gene>
<evidence type="ECO:0000313" key="1">
    <source>
        <dbReference type="EMBL" id="CBY24596.1"/>
    </source>
</evidence>
<name>E4XIR2_OIKDI</name>
<dbReference type="AlphaFoldDB" id="E4XIR2"/>
<keyword evidence="2" id="KW-1185">Reference proteome</keyword>
<organism evidence="1 2">
    <name type="scientific">Oikopleura dioica</name>
    <name type="common">Tunicate</name>
    <dbReference type="NCBI Taxonomy" id="34765"/>
    <lineage>
        <taxon>Eukaryota</taxon>
        <taxon>Metazoa</taxon>
        <taxon>Chordata</taxon>
        <taxon>Tunicata</taxon>
        <taxon>Appendicularia</taxon>
        <taxon>Copelata</taxon>
        <taxon>Oikopleuridae</taxon>
        <taxon>Oikopleura</taxon>
    </lineage>
</organism>
<reference evidence="1 2" key="1">
    <citation type="journal article" date="2010" name="Science">
        <title>Plasticity of animal genome architecture unmasked by rapid evolution of a pelagic tunicate.</title>
        <authorList>
            <person name="Denoeud F."/>
            <person name="Henriet S."/>
            <person name="Mungpakdee S."/>
            <person name="Aury J.M."/>
            <person name="Da Silva C."/>
            <person name="Brinkmann H."/>
            <person name="Mikhaleva J."/>
            <person name="Olsen L.C."/>
            <person name="Jubin C."/>
            <person name="Canestro C."/>
            <person name="Bouquet J.M."/>
            <person name="Danks G."/>
            <person name="Poulain J."/>
            <person name="Campsteijn C."/>
            <person name="Adamski M."/>
            <person name="Cross I."/>
            <person name="Yadetie F."/>
            <person name="Muffato M."/>
            <person name="Louis A."/>
            <person name="Butcher S."/>
            <person name="Tsagkogeorga G."/>
            <person name="Konrad A."/>
            <person name="Singh S."/>
            <person name="Jensen M.F."/>
            <person name="Cong E.H."/>
            <person name="Eikeseth-Otteraa H."/>
            <person name="Noel B."/>
            <person name="Anthouard V."/>
            <person name="Porcel B.M."/>
            <person name="Kachouri-Lafond R."/>
            <person name="Nishino A."/>
            <person name="Ugolini M."/>
            <person name="Chourrout P."/>
            <person name="Nishida H."/>
            <person name="Aasland R."/>
            <person name="Huzurbazar S."/>
            <person name="Westhof E."/>
            <person name="Delsuc F."/>
            <person name="Lehrach H."/>
            <person name="Reinhardt R."/>
            <person name="Weissenbach J."/>
            <person name="Roy S.W."/>
            <person name="Artiguenave F."/>
            <person name="Postlethwait J.H."/>
            <person name="Manak J.R."/>
            <person name="Thompson E.M."/>
            <person name="Jaillon O."/>
            <person name="Du Pasquier L."/>
            <person name="Boudinot P."/>
            <person name="Liberles D.A."/>
            <person name="Volff J.N."/>
            <person name="Philippe H."/>
            <person name="Lenhard B."/>
            <person name="Roest Crollius H."/>
            <person name="Wincker P."/>
            <person name="Chourrout D."/>
        </authorList>
    </citation>
    <scope>NUCLEOTIDE SEQUENCE [LARGE SCALE GENOMIC DNA]</scope>
</reference>
<dbReference type="EMBL" id="FN653056">
    <property type="protein sequence ID" value="CBY24596.1"/>
    <property type="molecule type" value="Genomic_DNA"/>
</dbReference>
<accession>E4XIR2</accession>
<dbReference type="InParanoid" id="E4XIR2"/>
<evidence type="ECO:0000313" key="2">
    <source>
        <dbReference type="Proteomes" id="UP000001307"/>
    </source>
</evidence>
<protein>
    <submittedName>
        <fullName evidence="1">Uncharacterized protein</fullName>
    </submittedName>
</protein>
<dbReference type="Proteomes" id="UP000001307">
    <property type="component" value="Unassembled WGS sequence"/>
</dbReference>